<dbReference type="InterPro" id="IPR044925">
    <property type="entry name" value="His-Me_finger_sf"/>
</dbReference>
<protein>
    <recommendedName>
        <fullName evidence="1">HNH nuclease domain-containing protein</fullName>
    </recommendedName>
</protein>
<dbReference type="SUPFAM" id="SSF54060">
    <property type="entry name" value="His-Me finger endonucleases"/>
    <property type="match status" value="1"/>
</dbReference>
<feature type="domain" description="HNH nuclease" evidence="1">
    <location>
        <begin position="65"/>
        <end position="113"/>
    </location>
</feature>
<dbReference type="InterPro" id="IPR010902">
    <property type="entry name" value="NUMOD4"/>
</dbReference>
<dbReference type="Proteomes" id="UP000247285">
    <property type="component" value="Segment"/>
</dbReference>
<proteinExistence type="predicted"/>
<organism evidence="2 3">
    <name type="scientific">Enterococcus phage LY0322</name>
    <dbReference type="NCBI Taxonomy" id="2172042"/>
    <lineage>
        <taxon>Viruses</taxon>
        <taxon>Duplodnaviria</taxon>
        <taxon>Heunggongvirae</taxon>
        <taxon>Uroviricota</taxon>
        <taxon>Caudoviricetes</taxon>
        <taxon>Efquatrovirus</taxon>
        <taxon>Efquatrovirus LY0322</taxon>
    </lineage>
</organism>
<reference evidence="2 3" key="1">
    <citation type="submission" date="2018-04" db="EMBL/GenBank/DDBJ databases">
        <title>The genome sequence of bacteriophage LY0322 lytic for Enterococcus.</title>
        <authorList>
            <person name="Liu Y."/>
            <person name="Shi H."/>
            <person name="Sun Y."/>
        </authorList>
    </citation>
    <scope>NUCLEOTIDE SEQUENCE [LARGE SCALE GENOMIC DNA]</scope>
</reference>
<evidence type="ECO:0000313" key="2">
    <source>
        <dbReference type="EMBL" id="AWD92315.1"/>
    </source>
</evidence>
<name>A0A2S1GSD4_9CAUD</name>
<dbReference type="InterPro" id="IPR003647">
    <property type="entry name" value="Intron_nuc_1_rpt"/>
</dbReference>
<dbReference type="Pfam" id="PF13392">
    <property type="entry name" value="HNH_3"/>
    <property type="match status" value="1"/>
</dbReference>
<keyword evidence="3" id="KW-1185">Reference proteome</keyword>
<dbReference type="KEGG" id="vg:40101544"/>
<evidence type="ECO:0000259" key="1">
    <source>
        <dbReference type="SMART" id="SM00507"/>
    </source>
</evidence>
<dbReference type="Pfam" id="PF07463">
    <property type="entry name" value="NUMOD4"/>
    <property type="match status" value="1"/>
</dbReference>
<dbReference type="Pfam" id="PF22083">
    <property type="entry name" value="I-HmuI_NUMOD-like"/>
    <property type="match status" value="1"/>
</dbReference>
<dbReference type="GO" id="GO:0016788">
    <property type="term" value="F:hydrolase activity, acting on ester bonds"/>
    <property type="evidence" value="ECO:0007669"/>
    <property type="project" value="InterPro"/>
</dbReference>
<dbReference type="SUPFAM" id="SSF64496">
    <property type="entry name" value="DNA-binding domain of intron-encoded endonucleases"/>
    <property type="match status" value="1"/>
</dbReference>
<dbReference type="InterPro" id="IPR003615">
    <property type="entry name" value="HNH_nuc"/>
</dbReference>
<dbReference type="RefSeq" id="YP_009624691.1">
    <property type="nucleotide sequence ID" value="NC_042125.1"/>
</dbReference>
<dbReference type="SMART" id="SM00497">
    <property type="entry name" value="IENR1"/>
    <property type="match status" value="1"/>
</dbReference>
<dbReference type="GeneID" id="40101544"/>
<accession>A0A2S1GSD4</accession>
<dbReference type="InterPro" id="IPR054307">
    <property type="entry name" value="I-HmuI_NUMOD-like"/>
</dbReference>
<dbReference type="Gene3D" id="3.90.75.20">
    <property type="match status" value="1"/>
</dbReference>
<dbReference type="EMBL" id="MH193369">
    <property type="protein sequence ID" value="AWD92315.1"/>
    <property type="molecule type" value="Genomic_DNA"/>
</dbReference>
<evidence type="ECO:0000313" key="3">
    <source>
        <dbReference type="Proteomes" id="UP000247285"/>
    </source>
</evidence>
<dbReference type="OrthoDB" id="21336at10239"/>
<sequence length="177" mass="20505">MEEWREVDNLNKYKISNLGRIKSKARIVRCNTGVLETKEIILKNQTRGKRGFEYNCVRLTDNKGYTKTYSVHRLVAEAFIPNPENKPTVDHINRDRLDNRVENLRWATYIEQQLNKKATGLKKKIKSIDKEGNETYYSSIREASNALNIDEGTISKVISDKYINKTAGGFKFESIEN</sequence>
<dbReference type="SMART" id="SM00507">
    <property type="entry name" value="HNHc"/>
    <property type="match status" value="1"/>
</dbReference>